<keyword evidence="12" id="KW-0564">Palmitate</keyword>
<gene>
    <name evidence="18" type="ORF">M9189_04035</name>
</gene>
<reference evidence="18" key="1">
    <citation type="submission" date="2022-05" db="EMBL/GenBank/DDBJ databases">
        <authorList>
            <person name="Sun X."/>
        </authorList>
    </citation>
    <scope>NUCLEOTIDE SEQUENCE</scope>
    <source>
        <strain evidence="18">Ai-910</strain>
    </source>
</reference>
<dbReference type="KEGG" id="alkq:M9189_04035"/>
<keyword evidence="6 15" id="KW-0812">Transmembrane</keyword>
<evidence type="ECO:0000256" key="11">
    <source>
        <dbReference type="ARBA" id="ARBA00023136"/>
    </source>
</evidence>
<evidence type="ECO:0000259" key="17">
    <source>
        <dbReference type="Pfam" id="PF22461"/>
    </source>
</evidence>
<dbReference type="GO" id="GO:0046930">
    <property type="term" value="C:pore complex"/>
    <property type="evidence" value="ECO:0007669"/>
    <property type="project" value="UniProtKB-KW"/>
</dbReference>
<dbReference type="InterPro" id="IPR054765">
    <property type="entry name" value="SLBB_dom"/>
</dbReference>
<dbReference type="GO" id="GO:0009279">
    <property type="term" value="C:cell outer membrane"/>
    <property type="evidence" value="ECO:0007669"/>
    <property type="project" value="UniProtKB-SubCell"/>
</dbReference>
<dbReference type="PROSITE" id="PS51257">
    <property type="entry name" value="PROKAR_LIPOPROTEIN"/>
    <property type="match status" value="1"/>
</dbReference>
<evidence type="ECO:0000256" key="6">
    <source>
        <dbReference type="ARBA" id="ARBA00022692"/>
    </source>
</evidence>
<dbReference type="RefSeq" id="WP_250724799.1">
    <property type="nucleotide sequence ID" value="NZ_CP098400.1"/>
</dbReference>
<dbReference type="EMBL" id="CP098400">
    <property type="protein sequence ID" value="URW80518.1"/>
    <property type="molecule type" value="Genomic_DNA"/>
</dbReference>
<proteinExistence type="inferred from homology"/>
<keyword evidence="8" id="KW-0625">Polysaccharide transport</keyword>
<keyword evidence="19" id="KW-1185">Reference proteome</keyword>
<keyword evidence="7" id="KW-0732">Signal</keyword>
<evidence type="ECO:0000256" key="8">
    <source>
        <dbReference type="ARBA" id="ARBA00023047"/>
    </source>
</evidence>
<evidence type="ECO:0000313" key="19">
    <source>
        <dbReference type="Proteomes" id="UP001056426"/>
    </source>
</evidence>
<reference evidence="18" key="2">
    <citation type="submission" date="2022-06" db="EMBL/GenBank/DDBJ databases">
        <title>Xiashengella guii gen. nov. sp. nov., a bacterium isolated form anaerobic digestion tank.</title>
        <authorList>
            <person name="Huang H."/>
        </authorList>
    </citation>
    <scope>NUCLEOTIDE SEQUENCE</scope>
    <source>
        <strain evidence="18">Ai-910</strain>
    </source>
</reference>
<dbReference type="PANTHER" id="PTHR33619:SF3">
    <property type="entry name" value="POLYSACCHARIDE EXPORT PROTEIN GFCE-RELATED"/>
    <property type="match status" value="1"/>
</dbReference>
<evidence type="ECO:0000256" key="14">
    <source>
        <dbReference type="ARBA" id="ARBA00023288"/>
    </source>
</evidence>
<feature type="transmembrane region" description="Helical" evidence="15">
    <location>
        <begin position="234"/>
        <end position="258"/>
    </location>
</feature>
<evidence type="ECO:0000256" key="7">
    <source>
        <dbReference type="ARBA" id="ARBA00022729"/>
    </source>
</evidence>
<dbReference type="Gene3D" id="3.30.1950.10">
    <property type="entry name" value="wza like domain"/>
    <property type="match status" value="1"/>
</dbReference>
<keyword evidence="14" id="KW-0449">Lipoprotein</keyword>
<evidence type="ECO:0000256" key="15">
    <source>
        <dbReference type="SAM" id="Phobius"/>
    </source>
</evidence>
<evidence type="ECO:0000256" key="13">
    <source>
        <dbReference type="ARBA" id="ARBA00023237"/>
    </source>
</evidence>
<keyword evidence="11 15" id="KW-0472">Membrane</keyword>
<sequence length="259" mass="29033">MELKNRALPLIVLLLLTAVSCVPLKESIYLQGDMAKHLEDLEGQYKIEKSEYLVKPGDLLYIRVTSLDERSSSFLNTESGYTTMASNPMSASLLGYRVGLDGSIDYPFLGKIYVAGLSLREVAQKIELAASKYIDQSGVIVKLLNDHVTIMGEVRNPGRFLMNSEEISILEAISLAGDMTDFANRKAVRLIRKDGDTPQMLIIDTTDERIMFSPYYYIKPGDIVYIEPRRLKQWSLTGIPFSLFLSVVSVSTVIYTLVK</sequence>
<evidence type="ECO:0000256" key="12">
    <source>
        <dbReference type="ARBA" id="ARBA00023139"/>
    </source>
</evidence>
<comment type="subcellular location">
    <subcellularLocation>
        <location evidence="1">Cell outer membrane</location>
        <topology evidence="1">Multi-pass membrane protein</topology>
    </subcellularLocation>
</comment>
<accession>A0A9J6ZSD5</accession>
<keyword evidence="15" id="KW-1133">Transmembrane helix</keyword>
<dbReference type="AlphaFoldDB" id="A0A9J6ZSD5"/>
<dbReference type="PANTHER" id="PTHR33619">
    <property type="entry name" value="POLYSACCHARIDE EXPORT PROTEIN GFCE-RELATED"/>
    <property type="match status" value="1"/>
</dbReference>
<evidence type="ECO:0000256" key="10">
    <source>
        <dbReference type="ARBA" id="ARBA00023114"/>
    </source>
</evidence>
<feature type="domain" description="SLBB" evidence="17">
    <location>
        <begin position="147"/>
        <end position="226"/>
    </location>
</feature>
<keyword evidence="10" id="KW-0626">Porin</keyword>
<evidence type="ECO:0000256" key="9">
    <source>
        <dbReference type="ARBA" id="ARBA00023065"/>
    </source>
</evidence>
<protein>
    <submittedName>
        <fullName evidence="18">Polysaccharide export protein</fullName>
    </submittedName>
</protein>
<feature type="domain" description="Polysaccharide export protein N-terminal" evidence="16">
    <location>
        <begin position="49"/>
        <end position="143"/>
    </location>
</feature>
<evidence type="ECO:0000256" key="1">
    <source>
        <dbReference type="ARBA" id="ARBA00004571"/>
    </source>
</evidence>
<keyword evidence="3" id="KW-0813">Transport</keyword>
<dbReference type="InterPro" id="IPR003715">
    <property type="entry name" value="Poly_export_N"/>
</dbReference>
<dbReference type="Proteomes" id="UP001056426">
    <property type="component" value="Chromosome"/>
</dbReference>
<keyword evidence="9" id="KW-0406">Ion transport</keyword>
<keyword evidence="13" id="KW-0998">Cell outer membrane</keyword>
<name>A0A9J6ZSD5_9BACT</name>
<dbReference type="Pfam" id="PF22461">
    <property type="entry name" value="SLBB_2"/>
    <property type="match status" value="1"/>
</dbReference>
<organism evidence="18 19">
    <name type="scientific">Xiashengella succiniciproducens</name>
    <dbReference type="NCBI Taxonomy" id="2949635"/>
    <lineage>
        <taxon>Bacteria</taxon>
        <taxon>Pseudomonadati</taxon>
        <taxon>Bacteroidota</taxon>
        <taxon>Bacteroidia</taxon>
        <taxon>Marinilabiliales</taxon>
        <taxon>Marinilabiliaceae</taxon>
        <taxon>Xiashengella</taxon>
    </lineage>
</organism>
<dbReference type="GO" id="GO:0015288">
    <property type="term" value="F:porin activity"/>
    <property type="evidence" value="ECO:0007669"/>
    <property type="project" value="UniProtKB-KW"/>
</dbReference>
<dbReference type="InterPro" id="IPR049712">
    <property type="entry name" value="Poly_export"/>
</dbReference>
<evidence type="ECO:0000256" key="4">
    <source>
        <dbReference type="ARBA" id="ARBA00022452"/>
    </source>
</evidence>
<dbReference type="Gene3D" id="3.10.560.10">
    <property type="entry name" value="Outer membrane lipoprotein wza domain like"/>
    <property type="match status" value="1"/>
</dbReference>
<evidence type="ECO:0000259" key="16">
    <source>
        <dbReference type="Pfam" id="PF02563"/>
    </source>
</evidence>
<keyword evidence="5" id="KW-0762">Sugar transport</keyword>
<dbReference type="GO" id="GO:0015159">
    <property type="term" value="F:polysaccharide transmembrane transporter activity"/>
    <property type="evidence" value="ECO:0007669"/>
    <property type="project" value="InterPro"/>
</dbReference>
<dbReference type="GO" id="GO:0006811">
    <property type="term" value="P:monoatomic ion transport"/>
    <property type="evidence" value="ECO:0007669"/>
    <property type="project" value="UniProtKB-KW"/>
</dbReference>
<comment type="similarity">
    <text evidence="2">Belongs to the BexD/CtrA/VexA family.</text>
</comment>
<evidence type="ECO:0000256" key="5">
    <source>
        <dbReference type="ARBA" id="ARBA00022597"/>
    </source>
</evidence>
<evidence type="ECO:0000256" key="2">
    <source>
        <dbReference type="ARBA" id="ARBA00009450"/>
    </source>
</evidence>
<keyword evidence="4" id="KW-1134">Transmembrane beta strand</keyword>
<dbReference type="Pfam" id="PF02563">
    <property type="entry name" value="Poly_export"/>
    <property type="match status" value="1"/>
</dbReference>
<evidence type="ECO:0000256" key="3">
    <source>
        <dbReference type="ARBA" id="ARBA00022448"/>
    </source>
</evidence>
<evidence type="ECO:0000313" key="18">
    <source>
        <dbReference type="EMBL" id="URW80518.1"/>
    </source>
</evidence>